<dbReference type="Proteomes" id="UP001549111">
    <property type="component" value="Unassembled WGS sequence"/>
</dbReference>
<proteinExistence type="predicted"/>
<dbReference type="GO" id="GO:0016740">
    <property type="term" value="F:transferase activity"/>
    <property type="evidence" value="ECO:0007669"/>
    <property type="project" value="UniProtKB-KW"/>
</dbReference>
<dbReference type="Pfam" id="PF00814">
    <property type="entry name" value="TsaD"/>
    <property type="match status" value="1"/>
</dbReference>
<reference evidence="2 5" key="2">
    <citation type="submission" date="2024-06" db="EMBL/GenBank/DDBJ databases">
        <title>Genomic Encyclopedia of Type Strains, Phase IV (KMG-IV): sequencing the most valuable type-strain genomes for metagenomic binning, comparative biology and taxonomic classification.</title>
        <authorList>
            <person name="Goeker M."/>
        </authorList>
    </citation>
    <scope>NUCLEOTIDE SEQUENCE [LARGE SCALE GENOMIC DNA]</scope>
    <source>
        <strain evidence="2 5">D-501</strain>
    </source>
</reference>
<dbReference type="GO" id="GO:0002949">
    <property type="term" value="P:tRNA threonylcarbamoyladenosine modification"/>
    <property type="evidence" value="ECO:0007669"/>
    <property type="project" value="InterPro"/>
</dbReference>
<dbReference type="InterPro" id="IPR043129">
    <property type="entry name" value="ATPase_NBD"/>
</dbReference>
<gene>
    <name evidence="3" type="primary">tsaB</name>
    <name evidence="2" type="ORF">ABIC99_000683</name>
    <name evidence="3" type="ORF">EWH46_16725</name>
</gene>
<protein>
    <submittedName>
        <fullName evidence="3">tRNA (Adenosine(37)-N6)-threonylcarbamoyltransferase complex dimerization subunit type 1 TsaB</fullName>
    </submittedName>
    <submittedName>
        <fullName evidence="2">tRNA threonylcarbamoyladenosine biosynthesis protein TsaB</fullName>
    </submittedName>
</protein>
<organism evidence="3 4">
    <name type="scientific">Sphaerotilus sulfidivorans</name>
    <dbReference type="NCBI Taxonomy" id="639200"/>
    <lineage>
        <taxon>Bacteria</taxon>
        <taxon>Pseudomonadati</taxon>
        <taxon>Pseudomonadota</taxon>
        <taxon>Betaproteobacteria</taxon>
        <taxon>Burkholderiales</taxon>
        <taxon>Sphaerotilaceae</taxon>
        <taxon>Sphaerotilus</taxon>
    </lineage>
</organism>
<evidence type="ECO:0000313" key="5">
    <source>
        <dbReference type="Proteomes" id="UP001549111"/>
    </source>
</evidence>
<accession>A0A5C1Q4C1</accession>
<feature type="domain" description="Gcp-like" evidence="1">
    <location>
        <begin position="38"/>
        <end position="131"/>
    </location>
</feature>
<evidence type="ECO:0000313" key="2">
    <source>
        <dbReference type="EMBL" id="MET3602899.1"/>
    </source>
</evidence>
<dbReference type="EMBL" id="JBEPLS010000002">
    <property type="protein sequence ID" value="MET3602899.1"/>
    <property type="molecule type" value="Genomic_DNA"/>
</dbReference>
<keyword evidence="5" id="KW-1185">Reference proteome</keyword>
<dbReference type="InterPro" id="IPR000905">
    <property type="entry name" value="Gcp-like_dom"/>
</dbReference>
<dbReference type="EMBL" id="CP035708">
    <property type="protein sequence ID" value="QEN02238.1"/>
    <property type="molecule type" value="Genomic_DNA"/>
</dbReference>
<sequence>MSSPRLLAVDTATDTVHLVLVDGPDRLVRALPGGAQASATLLPQVAALLAEGGLALRDLDAIGYGRGPGAFTGLRTACAIAQGLAVGAGRPMLALDTLAALAACARRRLGAEATPAVWSALDARMGEIYAARWTAVPGGGWQADGAVALWSPAALAEAIAARPAPIVGNALLAQAEVLQPLAAALGLATDAQAVPDGLALAELARAAWAAGAMLDPAVALPLYVRDKVAQTTAEREAAARAARGEAA</sequence>
<evidence type="ECO:0000313" key="3">
    <source>
        <dbReference type="EMBL" id="QEN02238.1"/>
    </source>
</evidence>
<reference evidence="3 4" key="1">
    <citation type="submission" date="2019-02" db="EMBL/GenBank/DDBJ databases">
        <title>Complete Genome Sequence and Methylome Analysis of Sphaerotilus natans subsp. sulfidivorans D-507.</title>
        <authorList>
            <person name="Fomenkov A."/>
            <person name="Gridneva E."/>
            <person name="Smolyakov D."/>
            <person name="Dubinina G."/>
            <person name="Vincze T."/>
            <person name="Grabovich M."/>
            <person name="Roberts R.J."/>
        </authorList>
    </citation>
    <scope>NUCLEOTIDE SEQUENCE [LARGE SCALE GENOMIC DNA]</scope>
    <source>
        <strain evidence="3 4">D-507</strain>
    </source>
</reference>
<dbReference type="OrthoDB" id="9809995at2"/>
<dbReference type="InterPro" id="IPR022496">
    <property type="entry name" value="T6A_TsaB"/>
</dbReference>
<dbReference type="RefSeq" id="WP_149504865.1">
    <property type="nucleotide sequence ID" value="NZ_CP035708.1"/>
</dbReference>
<evidence type="ECO:0000259" key="1">
    <source>
        <dbReference type="Pfam" id="PF00814"/>
    </source>
</evidence>
<dbReference type="AlphaFoldDB" id="A0A5C1Q4C1"/>
<name>A0A5C1Q4C1_9BURK</name>
<dbReference type="Proteomes" id="UP000323522">
    <property type="component" value="Chromosome"/>
</dbReference>
<keyword evidence="3" id="KW-0808">Transferase</keyword>
<dbReference type="SUPFAM" id="SSF53067">
    <property type="entry name" value="Actin-like ATPase domain"/>
    <property type="match status" value="2"/>
</dbReference>
<dbReference type="NCBIfam" id="TIGR03725">
    <property type="entry name" value="T6A_YeaZ"/>
    <property type="match status" value="1"/>
</dbReference>
<dbReference type="Gene3D" id="3.30.420.40">
    <property type="match status" value="2"/>
</dbReference>
<dbReference type="KEGG" id="snn:EWH46_16725"/>
<evidence type="ECO:0000313" key="4">
    <source>
        <dbReference type="Proteomes" id="UP000323522"/>
    </source>
</evidence>